<dbReference type="SUPFAM" id="SSF53756">
    <property type="entry name" value="UDP-Glycosyltransferase/glycogen phosphorylase"/>
    <property type="match status" value="1"/>
</dbReference>
<proteinExistence type="predicted"/>
<reference evidence="4" key="1">
    <citation type="submission" date="2016-10" db="EMBL/GenBank/DDBJ databases">
        <authorList>
            <person name="Varghese N."/>
            <person name="Submissions S."/>
        </authorList>
    </citation>
    <scope>NUCLEOTIDE SEQUENCE [LARGE SCALE GENOMIC DNA]</scope>
    <source>
        <strain evidence="4">Gh-105</strain>
    </source>
</reference>
<dbReference type="Pfam" id="PF13439">
    <property type="entry name" value="Glyco_transf_4"/>
    <property type="match status" value="1"/>
</dbReference>
<organism evidence="3 4">
    <name type="scientific">Methylobacterium gossipiicola</name>
    <dbReference type="NCBI Taxonomy" id="582675"/>
    <lineage>
        <taxon>Bacteria</taxon>
        <taxon>Pseudomonadati</taxon>
        <taxon>Pseudomonadota</taxon>
        <taxon>Alphaproteobacteria</taxon>
        <taxon>Hyphomicrobiales</taxon>
        <taxon>Methylobacteriaceae</taxon>
        <taxon>Methylobacterium</taxon>
    </lineage>
</organism>
<dbReference type="GO" id="GO:0016757">
    <property type="term" value="F:glycosyltransferase activity"/>
    <property type="evidence" value="ECO:0007669"/>
    <property type="project" value="InterPro"/>
</dbReference>
<dbReference type="InterPro" id="IPR001296">
    <property type="entry name" value="Glyco_trans_1"/>
</dbReference>
<evidence type="ECO:0000259" key="2">
    <source>
        <dbReference type="Pfam" id="PF13439"/>
    </source>
</evidence>
<dbReference type="STRING" id="582675.SAMN05192565_1441"/>
<dbReference type="PANTHER" id="PTHR45947">
    <property type="entry name" value="SULFOQUINOVOSYL TRANSFERASE SQD2"/>
    <property type="match status" value="1"/>
</dbReference>
<dbReference type="Proteomes" id="UP000199229">
    <property type="component" value="Unassembled WGS sequence"/>
</dbReference>
<feature type="domain" description="Glycosyltransferase subfamily 4-like N-terminal" evidence="2">
    <location>
        <begin position="50"/>
        <end position="200"/>
    </location>
</feature>
<dbReference type="CDD" id="cd03802">
    <property type="entry name" value="GT4_AviGT4-like"/>
    <property type="match status" value="1"/>
</dbReference>
<dbReference type="InterPro" id="IPR050194">
    <property type="entry name" value="Glycosyltransferase_grp1"/>
</dbReference>
<dbReference type="AlphaFoldDB" id="A0A1I2XM40"/>
<evidence type="ECO:0000259" key="1">
    <source>
        <dbReference type="Pfam" id="PF00534"/>
    </source>
</evidence>
<keyword evidence="4" id="KW-1185">Reference proteome</keyword>
<protein>
    <submittedName>
        <fullName evidence="3">Glycosyltransferase involved in cell wall bisynthesis</fullName>
    </submittedName>
</protein>
<evidence type="ECO:0000313" key="3">
    <source>
        <dbReference type="EMBL" id="SFH13141.1"/>
    </source>
</evidence>
<dbReference type="Gene3D" id="3.40.50.2000">
    <property type="entry name" value="Glycogen Phosphorylase B"/>
    <property type="match status" value="2"/>
</dbReference>
<dbReference type="Pfam" id="PF00534">
    <property type="entry name" value="Glycos_transf_1"/>
    <property type="match status" value="1"/>
</dbReference>
<accession>A0A1I2XM40</accession>
<sequence length="391" mass="42115">MPDVAGRGWGATVAGRHAAPKRHALAEQVSKPLKIAIIAHLKFPIAQPFPGGLEMHTHFLASALRARGHAVTLYASEGSQADLGLVPICPPTGSAFDDASAERIDRLEAEAYETIMDAVALGDFDIVHNNSLHPLPLFRAGEVRAPMVTALHTPPFEPFVQGVRARAHDMTFAAVSDSLAEEWCEIIPRPLLIGNGIDLDAFAFNPAPKDPPHAIWTGRLVPEKGPHLAIDAARAAGLPLLFAGPQADITYWETMIAPRLGPDVTYLGHLSHAELARRVGEAHVTLCSPRWEEPFGLVVAESLACGTPVAAFGRGAIPDILDASSGVLAKADDVADLGRAVTQAIRLERHACRRRAEQLFDATIMTDRYEALYHQEMRVAGPVIHRVLDEA</sequence>
<evidence type="ECO:0000313" key="4">
    <source>
        <dbReference type="Proteomes" id="UP000199229"/>
    </source>
</evidence>
<feature type="domain" description="Glycosyl transferase family 1" evidence="1">
    <location>
        <begin position="203"/>
        <end position="357"/>
    </location>
</feature>
<gene>
    <name evidence="3" type="ORF">SAMN05192565_1441</name>
</gene>
<dbReference type="EMBL" id="FOPM01000044">
    <property type="protein sequence ID" value="SFH13141.1"/>
    <property type="molecule type" value="Genomic_DNA"/>
</dbReference>
<keyword evidence="3" id="KW-0808">Transferase</keyword>
<dbReference type="InterPro" id="IPR028098">
    <property type="entry name" value="Glyco_trans_4-like_N"/>
</dbReference>
<dbReference type="PANTHER" id="PTHR45947:SF3">
    <property type="entry name" value="SULFOQUINOVOSYL TRANSFERASE SQD2"/>
    <property type="match status" value="1"/>
</dbReference>
<name>A0A1I2XM40_9HYPH</name>